<dbReference type="EMBL" id="JABSTV010001249">
    <property type="protein sequence ID" value="KAH7962629.1"/>
    <property type="molecule type" value="Genomic_DNA"/>
</dbReference>
<accession>A0A9D4Q184</accession>
<name>A0A9D4Q184_RHISA</name>
<keyword evidence="2" id="KW-1185">Reference proteome</keyword>
<comment type="caution">
    <text evidence="1">The sequence shown here is derived from an EMBL/GenBank/DDBJ whole genome shotgun (WGS) entry which is preliminary data.</text>
</comment>
<evidence type="ECO:0000313" key="1">
    <source>
        <dbReference type="EMBL" id="KAH7962629.1"/>
    </source>
</evidence>
<reference evidence="1" key="2">
    <citation type="submission" date="2021-09" db="EMBL/GenBank/DDBJ databases">
        <authorList>
            <person name="Jia N."/>
            <person name="Wang J."/>
            <person name="Shi W."/>
            <person name="Du L."/>
            <person name="Sun Y."/>
            <person name="Zhan W."/>
            <person name="Jiang J."/>
            <person name="Wang Q."/>
            <person name="Zhang B."/>
            <person name="Ji P."/>
            <person name="Sakyi L.B."/>
            <person name="Cui X."/>
            <person name="Yuan T."/>
            <person name="Jiang B."/>
            <person name="Yang W."/>
            <person name="Lam T.T.-Y."/>
            <person name="Chang Q."/>
            <person name="Ding S."/>
            <person name="Wang X."/>
            <person name="Zhu J."/>
            <person name="Ruan X."/>
            <person name="Zhao L."/>
            <person name="Wei J."/>
            <person name="Que T."/>
            <person name="Du C."/>
            <person name="Cheng J."/>
            <person name="Dai P."/>
            <person name="Han X."/>
            <person name="Huang E."/>
            <person name="Gao Y."/>
            <person name="Liu J."/>
            <person name="Shao H."/>
            <person name="Ye R."/>
            <person name="Li L."/>
            <person name="Wei W."/>
            <person name="Wang X."/>
            <person name="Wang C."/>
            <person name="Huo Q."/>
            <person name="Li W."/>
            <person name="Guo W."/>
            <person name="Chen H."/>
            <person name="Chen S."/>
            <person name="Zhou L."/>
            <person name="Zhou L."/>
            <person name="Ni X."/>
            <person name="Tian J."/>
            <person name="Zhou Y."/>
            <person name="Sheng Y."/>
            <person name="Liu T."/>
            <person name="Pan Y."/>
            <person name="Xia L."/>
            <person name="Li J."/>
            <person name="Zhao F."/>
            <person name="Cao W."/>
        </authorList>
    </citation>
    <scope>NUCLEOTIDE SEQUENCE</scope>
    <source>
        <strain evidence="1">Rsan-2018</strain>
        <tissue evidence="1">Larvae</tissue>
    </source>
</reference>
<protein>
    <submittedName>
        <fullName evidence="1">Uncharacterized protein</fullName>
    </submittedName>
</protein>
<evidence type="ECO:0000313" key="2">
    <source>
        <dbReference type="Proteomes" id="UP000821837"/>
    </source>
</evidence>
<proteinExistence type="predicted"/>
<sequence>MFFFSSTENPIASLDLQGFANLSFRCAEELHGFFHETKTGGPNQRLSFLVSIVTSAQEKVLNHRLSKDGSLVVTISKLPTANHLLAATELAGVAVEAQVPYSYTANYGKMHDVPLTYSNEHLREYYEIKASFQQGGLTPSHLKMEARSNRHVVDLFYGTRQGLTTT</sequence>
<dbReference type="AlphaFoldDB" id="A0A9D4Q184"/>
<organism evidence="1 2">
    <name type="scientific">Rhipicephalus sanguineus</name>
    <name type="common">Brown dog tick</name>
    <name type="synonym">Ixodes sanguineus</name>
    <dbReference type="NCBI Taxonomy" id="34632"/>
    <lineage>
        <taxon>Eukaryota</taxon>
        <taxon>Metazoa</taxon>
        <taxon>Ecdysozoa</taxon>
        <taxon>Arthropoda</taxon>
        <taxon>Chelicerata</taxon>
        <taxon>Arachnida</taxon>
        <taxon>Acari</taxon>
        <taxon>Parasitiformes</taxon>
        <taxon>Ixodida</taxon>
        <taxon>Ixodoidea</taxon>
        <taxon>Ixodidae</taxon>
        <taxon>Rhipicephalinae</taxon>
        <taxon>Rhipicephalus</taxon>
        <taxon>Rhipicephalus</taxon>
    </lineage>
</organism>
<gene>
    <name evidence="1" type="ORF">HPB52_017256</name>
</gene>
<reference evidence="1" key="1">
    <citation type="journal article" date="2020" name="Cell">
        <title>Large-Scale Comparative Analyses of Tick Genomes Elucidate Their Genetic Diversity and Vector Capacities.</title>
        <authorList>
            <consortium name="Tick Genome and Microbiome Consortium (TIGMIC)"/>
            <person name="Jia N."/>
            <person name="Wang J."/>
            <person name="Shi W."/>
            <person name="Du L."/>
            <person name="Sun Y."/>
            <person name="Zhan W."/>
            <person name="Jiang J.F."/>
            <person name="Wang Q."/>
            <person name="Zhang B."/>
            <person name="Ji P."/>
            <person name="Bell-Sakyi L."/>
            <person name="Cui X.M."/>
            <person name="Yuan T.T."/>
            <person name="Jiang B.G."/>
            <person name="Yang W.F."/>
            <person name="Lam T.T."/>
            <person name="Chang Q.C."/>
            <person name="Ding S.J."/>
            <person name="Wang X.J."/>
            <person name="Zhu J.G."/>
            <person name="Ruan X.D."/>
            <person name="Zhao L."/>
            <person name="Wei J.T."/>
            <person name="Ye R.Z."/>
            <person name="Que T.C."/>
            <person name="Du C.H."/>
            <person name="Zhou Y.H."/>
            <person name="Cheng J.X."/>
            <person name="Dai P.F."/>
            <person name="Guo W.B."/>
            <person name="Han X.H."/>
            <person name="Huang E.J."/>
            <person name="Li L.F."/>
            <person name="Wei W."/>
            <person name="Gao Y.C."/>
            <person name="Liu J.Z."/>
            <person name="Shao H.Z."/>
            <person name="Wang X."/>
            <person name="Wang C.C."/>
            <person name="Yang T.C."/>
            <person name="Huo Q.B."/>
            <person name="Li W."/>
            <person name="Chen H.Y."/>
            <person name="Chen S.E."/>
            <person name="Zhou L.G."/>
            <person name="Ni X.B."/>
            <person name="Tian J.H."/>
            <person name="Sheng Y."/>
            <person name="Liu T."/>
            <person name="Pan Y.S."/>
            <person name="Xia L.Y."/>
            <person name="Li J."/>
            <person name="Zhao F."/>
            <person name="Cao W.C."/>
        </authorList>
    </citation>
    <scope>NUCLEOTIDE SEQUENCE</scope>
    <source>
        <strain evidence="1">Rsan-2018</strain>
    </source>
</reference>
<dbReference type="Proteomes" id="UP000821837">
    <property type="component" value="Chromosome 3"/>
</dbReference>